<protein>
    <recommendedName>
        <fullName evidence="4">Small ribosomal subunit protein uS7 domain-containing protein</fullName>
    </recommendedName>
</protein>
<gene>
    <name evidence="5" type="ORF">BRETT_005099</name>
</gene>
<feature type="domain" description="Small ribosomal subunit protein uS7" evidence="4">
    <location>
        <begin position="642"/>
        <end position="780"/>
    </location>
</feature>
<keyword evidence="2" id="KW-0689">Ribosomal protein</keyword>
<dbReference type="InterPro" id="IPR023798">
    <property type="entry name" value="Ribosomal_uS7_dom"/>
</dbReference>
<reference evidence="5" key="1">
    <citation type="submission" date="2020-10" db="EMBL/GenBank/DDBJ databases">
        <authorList>
            <person name="Palmer J.M."/>
        </authorList>
    </citation>
    <scope>NUCLEOTIDE SEQUENCE</scope>
    <source>
        <strain evidence="5">UCD 2041</strain>
    </source>
</reference>
<evidence type="ECO:0000256" key="3">
    <source>
        <dbReference type="ARBA" id="ARBA00023274"/>
    </source>
</evidence>
<dbReference type="EMBL" id="CP063135">
    <property type="protein sequence ID" value="QOU20442.1"/>
    <property type="molecule type" value="Genomic_DNA"/>
</dbReference>
<comment type="similarity">
    <text evidence="1">Belongs to the universal ribosomal protein uS7 family.</text>
</comment>
<dbReference type="SUPFAM" id="SSF47973">
    <property type="entry name" value="Ribosomal protein S7"/>
    <property type="match status" value="1"/>
</dbReference>
<dbReference type="RefSeq" id="XP_041136935.1">
    <property type="nucleotide sequence ID" value="XM_041283583.1"/>
</dbReference>
<dbReference type="KEGG" id="bbrx:BRETT_005099"/>
<dbReference type="GO" id="GO:0005840">
    <property type="term" value="C:ribosome"/>
    <property type="evidence" value="ECO:0007669"/>
    <property type="project" value="UniProtKB-KW"/>
</dbReference>
<dbReference type="Pfam" id="PF00177">
    <property type="entry name" value="Ribosomal_S7"/>
    <property type="match status" value="1"/>
</dbReference>
<dbReference type="GO" id="GO:0006412">
    <property type="term" value="P:translation"/>
    <property type="evidence" value="ECO:0007669"/>
    <property type="project" value="InterPro"/>
</dbReference>
<dbReference type="GeneID" id="64577022"/>
<reference evidence="5" key="2">
    <citation type="journal article" name="BMC Genomics">
        <title>New genome assemblies reveal patterns of domestication and adaptation across Brettanomyces (Dekkera) species.</title>
        <authorList>
            <person name="Roach M.J."/>
            <person name="Borneman A.R."/>
        </authorList>
    </citation>
    <scope>NUCLEOTIDE SEQUENCE</scope>
    <source>
        <strain evidence="5">UCD 2041</strain>
    </source>
</reference>
<proteinExistence type="inferred from homology"/>
<evidence type="ECO:0000313" key="5">
    <source>
        <dbReference type="EMBL" id="QOU20442.1"/>
    </source>
</evidence>
<dbReference type="Gene3D" id="1.10.455.10">
    <property type="entry name" value="Ribosomal protein S7 domain"/>
    <property type="match status" value="1"/>
</dbReference>
<dbReference type="InterPro" id="IPR000235">
    <property type="entry name" value="Ribosomal_uS7"/>
</dbReference>
<evidence type="ECO:0000313" key="6">
    <source>
        <dbReference type="Proteomes" id="UP000663131"/>
    </source>
</evidence>
<dbReference type="Proteomes" id="UP000663131">
    <property type="component" value="Chromosome 7"/>
</dbReference>
<keyword evidence="3" id="KW-0687">Ribonucleoprotein</keyword>
<evidence type="ECO:0000259" key="4">
    <source>
        <dbReference type="Pfam" id="PF00177"/>
    </source>
</evidence>
<sequence>MLAHIEVIARCSRPALRRKAGLRSLRVVKTISIQNRHKGTLQKPVKTQKEMIEELGKYISSREHDKDGYFIQKPNYTGKDFENSSFMKYMRQADKEGLQLVDEKLQLLAKASGVPVEELQQKLTEKVSMRLDEIKNSNKSVLNTIEDFKKNLGSIAESKSNVVDDILASLRYYGEQFENSELFEYLSHVDEKFADLVSETMKMEKASPASVAKLQSYADSGSPISRLSEKQVKVLANLIHYGKADVDETISGSGNSEMRKFTEEREKNIKDTTQLVRAMLAHFNAAPTLELSPLFRFFRKIDFKFSELISGYSNIDSEDTEALEAFFKRLVQYAANKSTPLRTVLDDKTSETYQKFQSLTEAPLPISLGDIYECLDARRDVSSSPVFVELQRVDPKFATLLQKRAGESMQSDASIGANQIEDYLKDEKNAICQALADVDCQDYRLLRGAVAKEQKLLEKRVSAKAMAEVLLQKGTDSEEFRLVATIDPEFGRAVQPLLGKTRDGDTAERAETIVASIDADPASAIHRALHNVDDEHWGSLVEAVQPDVSPSDRKNAEAGMSEKLDSAEMQKFKQEDQSALDSDVVGINNAYELVFQALDNLTREIRENQMDPVGPSVVERVAKLLRLNPSEQQKQEAEDILDLPLPSHKDEVLELCVNLIMKNGKKDQARKFVNRALYLIYLKTRSNPVDILKSALDTAAPLVITKTVKTGFAKNFIVPVPLTSRQRNRMAFLWILDSSDSRASNDFSVRLAEEILNVSEGNSRIMEKKALSHKLAIANRSYLRI</sequence>
<dbReference type="InterPro" id="IPR047988">
    <property type="entry name" value="Ribosomal_uS7m_fungi"/>
</dbReference>
<dbReference type="PANTHER" id="PTHR11205">
    <property type="entry name" value="RIBOSOMAL PROTEIN S7"/>
    <property type="match status" value="1"/>
</dbReference>
<name>A0A871RBJ8_DEKBR</name>
<dbReference type="CDD" id="cd14868">
    <property type="entry name" value="uS7_Mitochondria_Fungi"/>
    <property type="match status" value="1"/>
</dbReference>
<dbReference type="OrthoDB" id="9972728at2759"/>
<dbReference type="GO" id="GO:1990904">
    <property type="term" value="C:ribonucleoprotein complex"/>
    <property type="evidence" value="ECO:0007669"/>
    <property type="project" value="UniProtKB-KW"/>
</dbReference>
<dbReference type="InterPro" id="IPR036823">
    <property type="entry name" value="Ribosomal_uS7_dom_sf"/>
</dbReference>
<dbReference type="AlphaFoldDB" id="A0A871RBJ8"/>
<evidence type="ECO:0000256" key="2">
    <source>
        <dbReference type="ARBA" id="ARBA00022980"/>
    </source>
</evidence>
<accession>A0A871RBJ8</accession>
<organism evidence="5 6">
    <name type="scientific">Dekkera bruxellensis</name>
    <name type="common">Brettanomyces custersii</name>
    <dbReference type="NCBI Taxonomy" id="5007"/>
    <lineage>
        <taxon>Eukaryota</taxon>
        <taxon>Fungi</taxon>
        <taxon>Dikarya</taxon>
        <taxon>Ascomycota</taxon>
        <taxon>Saccharomycotina</taxon>
        <taxon>Pichiomycetes</taxon>
        <taxon>Pichiales</taxon>
        <taxon>Pichiaceae</taxon>
        <taxon>Brettanomyces</taxon>
    </lineage>
</organism>
<evidence type="ECO:0000256" key="1">
    <source>
        <dbReference type="ARBA" id="ARBA00007151"/>
    </source>
</evidence>